<reference evidence="2" key="1">
    <citation type="submission" date="2019-07" db="EMBL/GenBank/DDBJ databases">
        <title>Bacillus alkalisoli sp. nov. isolated from saline soil.</title>
        <authorList>
            <person name="Sun J.-Q."/>
            <person name="Xu L."/>
        </authorList>
    </citation>
    <scope>NUCLEOTIDE SEQUENCE [LARGE SCALE GENOMIC DNA]</scope>
    <source>
        <strain evidence="2">M4U3P1</strain>
    </source>
</reference>
<dbReference type="Proteomes" id="UP000318138">
    <property type="component" value="Chromosome"/>
</dbReference>
<protein>
    <submittedName>
        <fullName evidence="1">Uncharacterized protein</fullName>
    </submittedName>
</protein>
<accession>A0A859FC25</accession>
<dbReference type="AlphaFoldDB" id="A0A859FC25"/>
<evidence type="ECO:0000313" key="1">
    <source>
        <dbReference type="EMBL" id="QKS70607.1"/>
    </source>
</evidence>
<organism evidence="1 2">
    <name type="scientific">Paenalkalicoccus suaedae</name>
    <dbReference type="NCBI Taxonomy" id="2592382"/>
    <lineage>
        <taxon>Bacteria</taxon>
        <taxon>Bacillati</taxon>
        <taxon>Bacillota</taxon>
        <taxon>Bacilli</taxon>
        <taxon>Bacillales</taxon>
        <taxon>Bacillaceae</taxon>
        <taxon>Paenalkalicoccus</taxon>
    </lineage>
</organism>
<dbReference type="KEGG" id="psua:FLK61_28075"/>
<gene>
    <name evidence="1" type="ORF">FLK61_28075</name>
</gene>
<proteinExistence type="predicted"/>
<dbReference type="RefSeq" id="WP_176008643.1">
    <property type="nucleotide sequence ID" value="NZ_CP041372.2"/>
</dbReference>
<dbReference type="EMBL" id="CP041372">
    <property type="protein sequence ID" value="QKS70607.1"/>
    <property type="molecule type" value="Genomic_DNA"/>
</dbReference>
<sequence length="292" mass="33779">MTVLPPSFLGKKVFLDGEKTKYYTLKYEEPAGKASMHALLFDHEVPVIFATLDHSGKFLDSFYLSNKSTKASEEVLHRYKHMADRKKQHRMTQEDIKDSLRSKEAAKMKNENITKLLKDEHLEDIKHLWSSRLLTLQKSDGTASDSLIMTTLQEAIDEANPMKSFHFLVKHRQDSLIIDLASKINENVKLLDGVYDYYYYHQKGAIVENFVVRAGQVADLTNSELIENLLLMAKNLEDQYSRPVLRPVLSRLLKRVKTETDETVKEWLNNVITNSRLRHSVLMELKRPKTSV</sequence>
<evidence type="ECO:0000313" key="2">
    <source>
        <dbReference type="Proteomes" id="UP000318138"/>
    </source>
</evidence>
<name>A0A859FC25_9BACI</name>
<keyword evidence="2" id="KW-1185">Reference proteome</keyword>